<dbReference type="GO" id="GO:0008745">
    <property type="term" value="F:N-acetylmuramoyl-L-alanine amidase activity"/>
    <property type="evidence" value="ECO:0007669"/>
    <property type="project" value="UniProtKB-EC"/>
</dbReference>
<dbReference type="SUPFAM" id="SSF53187">
    <property type="entry name" value="Zn-dependent exopeptidases"/>
    <property type="match status" value="1"/>
</dbReference>
<dbReference type="InterPro" id="IPR021731">
    <property type="entry name" value="AMIN_dom"/>
</dbReference>
<gene>
    <name evidence="6" type="ORF">SAMN05421779_101164</name>
</gene>
<dbReference type="SMART" id="SM00646">
    <property type="entry name" value="Ami_3"/>
    <property type="match status" value="1"/>
</dbReference>
<dbReference type="OrthoDB" id="9806267at2"/>
<dbReference type="InterPro" id="IPR050695">
    <property type="entry name" value="N-acetylmuramoyl_amidase_3"/>
</dbReference>
<dbReference type="Gene3D" id="3.40.630.40">
    <property type="entry name" value="Zn-dependent exopeptidases"/>
    <property type="match status" value="1"/>
</dbReference>
<dbReference type="GO" id="GO:0009253">
    <property type="term" value="P:peptidoglycan catabolic process"/>
    <property type="evidence" value="ECO:0007669"/>
    <property type="project" value="InterPro"/>
</dbReference>
<keyword evidence="7" id="KW-1185">Reference proteome</keyword>
<evidence type="ECO:0000256" key="1">
    <source>
        <dbReference type="ARBA" id="ARBA00001561"/>
    </source>
</evidence>
<dbReference type="Pfam" id="PF11741">
    <property type="entry name" value="AMIN"/>
    <property type="match status" value="1"/>
</dbReference>
<feature type="region of interest" description="Disordered" evidence="4">
    <location>
        <begin position="158"/>
        <end position="190"/>
    </location>
</feature>
<reference evidence="6 7" key="1">
    <citation type="submission" date="2017-01" db="EMBL/GenBank/DDBJ databases">
        <authorList>
            <person name="Mah S.A."/>
            <person name="Swanson W.J."/>
            <person name="Moy G.W."/>
            <person name="Vacquier V.D."/>
        </authorList>
    </citation>
    <scope>NUCLEOTIDE SEQUENCE [LARGE SCALE GENOMIC DNA]</scope>
    <source>
        <strain evidence="6 7">DSM 11589</strain>
    </source>
</reference>
<dbReference type="EMBL" id="FTOA01000001">
    <property type="protein sequence ID" value="SIS36970.1"/>
    <property type="molecule type" value="Genomic_DNA"/>
</dbReference>
<evidence type="ECO:0000256" key="4">
    <source>
        <dbReference type="SAM" id="MobiDB-lite"/>
    </source>
</evidence>
<protein>
    <recommendedName>
        <fullName evidence="2">N-acetylmuramoyl-L-alanine amidase</fullName>
        <ecNumber evidence="2">3.5.1.28</ecNumber>
    </recommendedName>
</protein>
<comment type="catalytic activity">
    <reaction evidence="1">
        <text>Hydrolyzes the link between N-acetylmuramoyl residues and L-amino acid residues in certain cell-wall glycopeptides.</text>
        <dbReference type="EC" id="3.5.1.28"/>
    </reaction>
</comment>
<name>A0A1N7IIU1_9PROT</name>
<dbReference type="InterPro" id="IPR002508">
    <property type="entry name" value="MurNAc-LAA_cat"/>
</dbReference>
<evidence type="ECO:0000259" key="5">
    <source>
        <dbReference type="SMART" id="SM00646"/>
    </source>
</evidence>
<dbReference type="Proteomes" id="UP000185678">
    <property type="component" value="Unassembled WGS sequence"/>
</dbReference>
<dbReference type="PANTHER" id="PTHR30404:SF0">
    <property type="entry name" value="N-ACETYLMURAMOYL-L-ALANINE AMIDASE AMIC"/>
    <property type="match status" value="1"/>
</dbReference>
<evidence type="ECO:0000313" key="7">
    <source>
        <dbReference type="Proteomes" id="UP000185678"/>
    </source>
</evidence>
<dbReference type="Pfam" id="PF01520">
    <property type="entry name" value="Amidase_3"/>
    <property type="match status" value="1"/>
</dbReference>
<dbReference type="PANTHER" id="PTHR30404">
    <property type="entry name" value="N-ACETYLMURAMOYL-L-ALANINE AMIDASE"/>
    <property type="match status" value="1"/>
</dbReference>
<dbReference type="RefSeq" id="WP_076398091.1">
    <property type="nucleotide sequence ID" value="NZ_FTOA01000001.1"/>
</dbReference>
<accession>A0A1N7IIU1</accession>
<dbReference type="CDD" id="cd02696">
    <property type="entry name" value="MurNAc-LAA"/>
    <property type="match status" value="1"/>
</dbReference>
<keyword evidence="3" id="KW-0378">Hydrolase</keyword>
<evidence type="ECO:0000256" key="3">
    <source>
        <dbReference type="ARBA" id="ARBA00022801"/>
    </source>
</evidence>
<dbReference type="STRING" id="80876.SAMN05421779_101164"/>
<organism evidence="6 7">
    <name type="scientific">Insolitispirillum peregrinum</name>
    <dbReference type="NCBI Taxonomy" id="80876"/>
    <lineage>
        <taxon>Bacteria</taxon>
        <taxon>Pseudomonadati</taxon>
        <taxon>Pseudomonadota</taxon>
        <taxon>Alphaproteobacteria</taxon>
        <taxon>Rhodospirillales</taxon>
        <taxon>Novispirillaceae</taxon>
        <taxon>Insolitispirillum</taxon>
    </lineage>
</organism>
<dbReference type="AlphaFoldDB" id="A0A1N7IIU1"/>
<dbReference type="GO" id="GO:0030288">
    <property type="term" value="C:outer membrane-bounded periplasmic space"/>
    <property type="evidence" value="ECO:0007669"/>
    <property type="project" value="TreeGrafter"/>
</dbReference>
<sequence>MARDGLEGPVLPRRAVLAGFCGLAGVLVCPDAVLAAVRATSVRLGSHDGFTRVVIDFASQVNFSLFTLPDPARVVVDMPEVAWQFQGNGVFGGGGLVSSLRYGLFQPGNSRLVFDLSRPATVKQAFVIPPTDGGPWRFVMDLEVTSIEAFLKASGPNNRMGTFQPAAPPPEQPEVAVKPPETPKQVASSGRKPVIVLDPGHGGVDPGAIGVTGIYEKNITLAAGKEFKAMLDRSGRYTVHMTRSTDMFIPLRERIAIARRHGADLFISLHADSNPSTAVKGLSVYTLSEKASDSEAAALADSENKVDIIAGMDLSHQSQDVTNILIDLAQRETMNLSSQMAEGMVVQLRREVTLLRQTHRFAGFAVLKAPDVPSVLIEMGYLSNPDEARQLQTREYRAKLGDSLTRSVDAYFNKVRKSGR</sequence>
<proteinExistence type="predicted"/>
<feature type="domain" description="MurNAc-LAA" evidence="5">
    <location>
        <begin position="255"/>
        <end position="409"/>
    </location>
</feature>
<dbReference type="EC" id="3.5.1.28" evidence="2"/>
<dbReference type="Gene3D" id="2.60.40.3500">
    <property type="match status" value="1"/>
</dbReference>
<evidence type="ECO:0000313" key="6">
    <source>
        <dbReference type="EMBL" id="SIS36970.1"/>
    </source>
</evidence>
<evidence type="ECO:0000256" key="2">
    <source>
        <dbReference type="ARBA" id="ARBA00011901"/>
    </source>
</evidence>